<evidence type="ECO:0000313" key="2">
    <source>
        <dbReference type="Proteomes" id="UP000194137"/>
    </source>
</evidence>
<keyword evidence="2" id="KW-1185">Reference proteome</keyword>
<dbReference type="GO" id="GO:0003677">
    <property type="term" value="F:DNA binding"/>
    <property type="evidence" value="ECO:0007669"/>
    <property type="project" value="InterPro"/>
</dbReference>
<dbReference type="SMART" id="SM00530">
    <property type="entry name" value="HTH_XRE"/>
    <property type="match status" value="1"/>
</dbReference>
<dbReference type="STRING" id="1235591.CAK95_22280"/>
<dbReference type="OrthoDB" id="3782725at2"/>
<protein>
    <submittedName>
        <fullName evidence="1">Uncharacterized protein</fullName>
    </submittedName>
</protein>
<dbReference type="AlphaFoldDB" id="A0A1W6ZVS0"/>
<dbReference type="EMBL" id="CP021112">
    <property type="protein sequence ID" value="ARQ01529.1"/>
    <property type="molecule type" value="Genomic_DNA"/>
</dbReference>
<dbReference type="SUPFAM" id="SSF47413">
    <property type="entry name" value="lambda repressor-like DNA-binding domains"/>
    <property type="match status" value="1"/>
</dbReference>
<dbReference type="Pfam" id="PF01381">
    <property type="entry name" value="HTH_3"/>
    <property type="match status" value="1"/>
</dbReference>
<dbReference type="RefSeq" id="WP_086089921.1">
    <property type="nucleotide sequence ID" value="NZ_CP021112.1"/>
</dbReference>
<sequence length="104" mass="11671">MIGDNRQAKFSVVPNTRSVNQERRDFAAKVRAARALLGWSQAELGQRVGVTQRSINRLEQANVDIRRSTAVAIEQVLRDEGVSFEIIQSGGFRIVVLPRSHKRS</sequence>
<reference evidence="1 2" key="1">
    <citation type="submission" date="2017-05" db="EMBL/GenBank/DDBJ databases">
        <title>Full genome sequence of Pseudorhodoplanes sinuspersici.</title>
        <authorList>
            <person name="Dastgheib S.M.M."/>
            <person name="Shavandi M."/>
            <person name="Tirandaz H."/>
        </authorList>
    </citation>
    <scope>NUCLEOTIDE SEQUENCE [LARGE SCALE GENOMIC DNA]</scope>
    <source>
        <strain evidence="1 2">RIPI110</strain>
    </source>
</reference>
<dbReference type="CDD" id="cd00093">
    <property type="entry name" value="HTH_XRE"/>
    <property type="match status" value="1"/>
</dbReference>
<gene>
    <name evidence="1" type="ORF">CAK95_22280</name>
</gene>
<name>A0A1W6ZVS0_9HYPH</name>
<dbReference type="Gene3D" id="1.10.260.40">
    <property type="entry name" value="lambda repressor-like DNA-binding domains"/>
    <property type="match status" value="1"/>
</dbReference>
<proteinExistence type="predicted"/>
<dbReference type="KEGG" id="psin:CAK95_22280"/>
<accession>A0A1W6ZVS0</accession>
<evidence type="ECO:0000313" key="1">
    <source>
        <dbReference type="EMBL" id="ARQ01529.1"/>
    </source>
</evidence>
<dbReference type="InterPro" id="IPR010982">
    <property type="entry name" value="Lambda_DNA-bd_dom_sf"/>
</dbReference>
<organism evidence="1 2">
    <name type="scientific">Pseudorhodoplanes sinuspersici</name>
    <dbReference type="NCBI Taxonomy" id="1235591"/>
    <lineage>
        <taxon>Bacteria</taxon>
        <taxon>Pseudomonadati</taxon>
        <taxon>Pseudomonadota</taxon>
        <taxon>Alphaproteobacteria</taxon>
        <taxon>Hyphomicrobiales</taxon>
        <taxon>Pseudorhodoplanes</taxon>
    </lineage>
</organism>
<dbReference type="PROSITE" id="PS50943">
    <property type="entry name" value="HTH_CROC1"/>
    <property type="match status" value="1"/>
</dbReference>
<dbReference type="Proteomes" id="UP000194137">
    <property type="component" value="Chromosome"/>
</dbReference>
<dbReference type="InterPro" id="IPR001387">
    <property type="entry name" value="Cro/C1-type_HTH"/>
</dbReference>